<sequence>MIFWLKFSNLLTLILASVFCYHLLPFRRSMLTRLYIINLFMVILWSLSIFMTLFTEDIELKILFTKARQLTNPFLTSNWFFVFILIFFRSHWKKLKKVAFLFYILPVITCLSTIFSMAGSLRFEKLLSHSFSPIPGVGLVEYKIGSLLALQFAFSGIIMLIMMSLFVVLLFSKNTRYRQLARLFFLCALIQVALEFYSRSRFGNSAMIQFTVASYTPMLFALYYAIHRLEFLNIKSFSNQVAFENLPTPVITVNPRGEIWDANKKALELFKLTTDDLGSTVSIDHRFDFIQRREQTLRFDEKEYQVDYQNLRMGVIVSLTDISQISELNQELAESNDILKAMNAEILKMTNFNKRIQTVLSHDLSGLLHQMNSSLENIFQNLVIPPAFKNLTESILKTNQSSLNLLKNILSWSYFEEKTEFQIEKLLNEIVHSHEMLLKQHQVKLSVINHSPASVYTTSERALETILRNLVSNAIKNTPRDLSVQMEVMVKDKLEIIIIDQGPGIPRPVLQNLQDETKMTIKSSYGFGIGLQLTFDLIRQLEGTIHFESLPQKGTKVSLKI</sequence>
<dbReference type="InterPro" id="IPR000014">
    <property type="entry name" value="PAS"/>
</dbReference>
<dbReference type="InterPro" id="IPR003594">
    <property type="entry name" value="HATPase_dom"/>
</dbReference>
<dbReference type="Proteomes" id="UP000235584">
    <property type="component" value="Chromosome"/>
</dbReference>
<organism evidence="5 6">
    <name type="scientific">Bacteriovorax stolpii</name>
    <name type="common">Bdellovibrio stolpii</name>
    <dbReference type="NCBI Taxonomy" id="960"/>
    <lineage>
        <taxon>Bacteria</taxon>
        <taxon>Pseudomonadati</taxon>
        <taxon>Bdellovibrionota</taxon>
        <taxon>Bacteriovoracia</taxon>
        <taxon>Bacteriovoracales</taxon>
        <taxon>Bacteriovoracaceae</taxon>
        <taxon>Bacteriovorax</taxon>
    </lineage>
</organism>
<name>A0A2K9NW87_BACTC</name>
<accession>A0A2K9NW87</accession>
<gene>
    <name evidence="5" type="ORF">C0V70_17015</name>
</gene>
<dbReference type="SUPFAM" id="SSF55874">
    <property type="entry name" value="ATPase domain of HSP90 chaperone/DNA topoisomerase II/histidine kinase"/>
    <property type="match status" value="1"/>
</dbReference>
<dbReference type="KEGG" id="bsto:C0V70_17015"/>
<protein>
    <recommendedName>
        <fullName evidence="2">histidine kinase</fullName>
        <ecNumber evidence="2">2.7.13.3</ecNumber>
    </recommendedName>
</protein>
<dbReference type="EMBL" id="CP025704">
    <property type="protein sequence ID" value="AUN99777.1"/>
    <property type="molecule type" value="Genomic_DNA"/>
</dbReference>
<keyword evidence="3" id="KW-0808">Transferase</keyword>
<dbReference type="Pfam" id="PF02518">
    <property type="entry name" value="HATPase_c"/>
    <property type="match status" value="1"/>
</dbReference>
<dbReference type="Pfam" id="PF13188">
    <property type="entry name" value="PAS_8"/>
    <property type="match status" value="1"/>
</dbReference>
<comment type="catalytic activity">
    <reaction evidence="1">
        <text>ATP + protein L-histidine = ADP + protein N-phospho-L-histidine.</text>
        <dbReference type="EC" id="2.7.13.3"/>
    </reaction>
</comment>
<evidence type="ECO:0000256" key="2">
    <source>
        <dbReference type="ARBA" id="ARBA00012438"/>
    </source>
</evidence>
<dbReference type="PANTHER" id="PTHR43047:SF72">
    <property type="entry name" value="OSMOSENSING HISTIDINE PROTEIN KINASE SLN1"/>
    <property type="match status" value="1"/>
</dbReference>
<dbReference type="PANTHER" id="PTHR43047">
    <property type="entry name" value="TWO-COMPONENT HISTIDINE PROTEIN KINASE"/>
    <property type="match status" value="1"/>
</dbReference>
<dbReference type="RefSeq" id="WP_102245066.1">
    <property type="nucleotide sequence ID" value="NZ_CP025704.1"/>
</dbReference>
<dbReference type="EC" id="2.7.13.3" evidence="2"/>
<keyword evidence="4" id="KW-0418">Kinase</keyword>
<dbReference type="InterPro" id="IPR036890">
    <property type="entry name" value="HATPase_C_sf"/>
</dbReference>
<dbReference type="GO" id="GO:0009927">
    <property type="term" value="F:histidine phosphotransfer kinase activity"/>
    <property type="evidence" value="ECO:0007669"/>
    <property type="project" value="TreeGrafter"/>
</dbReference>
<evidence type="ECO:0000256" key="4">
    <source>
        <dbReference type="ARBA" id="ARBA00022777"/>
    </source>
</evidence>
<dbReference type="InterPro" id="IPR031621">
    <property type="entry name" value="HisKA_7TM"/>
</dbReference>
<dbReference type="PROSITE" id="PS50109">
    <property type="entry name" value="HIS_KIN"/>
    <property type="match status" value="1"/>
</dbReference>
<proteinExistence type="predicted"/>
<keyword evidence="6" id="KW-1185">Reference proteome</keyword>
<dbReference type="InterPro" id="IPR005467">
    <property type="entry name" value="His_kinase_dom"/>
</dbReference>
<dbReference type="GO" id="GO:0000155">
    <property type="term" value="F:phosphorelay sensor kinase activity"/>
    <property type="evidence" value="ECO:0007669"/>
    <property type="project" value="TreeGrafter"/>
</dbReference>
<reference evidence="5 6" key="1">
    <citation type="submission" date="2018-01" db="EMBL/GenBank/DDBJ databases">
        <title>Complete genome sequence of Bacteriovorax stolpii DSM12778.</title>
        <authorList>
            <person name="Tang B."/>
            <person name="Chang J."/>
        </authorList>
    </citation>
    <scope>NUCLEOTIDE SEQUENCE [LARGE SCALE GENOMIC DNA]</scope>
    <source>
        <strain evidence="5 6">DSM 12778</strain>
    </source>
</reference>
<dbReference type="Pfam" id="PF16927">
    <property type="entry name" value="HisKA_7TM"/>
    <property type="match status" value="1"/>
</dbReference>
<evidence type="ECO:0000256" key="1">
    <source>
        <dbReference type="ARBA" id="ARBA00000085"/>
    </source>
</evidence>
<dbReference type="SMART" id="SM00387">
    <property type="entry name" value="HATPase_c"/>
    <property type="match status" value="1"/>
</dbReference>
<evidence type="ECO:0000313" key="6">
    <source>
        <dbReference type="Proteomes" id="UP000235584"/>
    </source>
</evidence>
<dbReference type="Gene3D" id="3.30.565.10">
    <property type="entry name" value="Histidine kinase-like ATPase, C-terminal domain"/>
    <property type="match status" value="1"/>
</dbReference>
<dbReference type="AlphaFoldDB" id="A0A2K9NW87"/>
<evidence type="ECO:0000256" key="3">
    <source>
        <dbReference type="ARBA" id="ARBA00022679"/>
    </source>
</evidence>
<dbReference type="GO" id="GO:0005886">
    <property type="term" value="C:plasma membrane"/>
    <property type="evidence" value="ECO:0007669"/>
    <property type="project" value="TreeGrafter"/>
</dbReference>
<evidence type="ECO:0000313" key="5">
    <source>
        <dbReference type="EMBL" id="AUN99777.1"/>
    </source>
</evidence>